<dbReference type="InterPro" id="IPR036641">
    <property type="entry name" value="HPT_dom_sf"/>
</dbReference>
<dbReference type="Proteomes" id="UP000537130">
    <property type="component" value="Unassembled WGS sequence"/>
</dbReference>
<feature type="coiled-coil region" evidence="1">
    <location>
        <begin position="316"/>
        <end position="343"/>
    </location>
</feature>
<feature type="domain" description="Scaffold protein FimL second" evidence="2">
    <location>
        <begin position="164"/>
        <end position="300"/>
    </location>
</feature>
<dbReference type="GO" id="GO:0000160">
    <property type="term" value="P:phosphorelay signal transduction system"/>
    <property type="evidence" value="ECO:0007669"/>
    <property type="project" value="InterPro"/>
</dbReference>
<name>A0A7W4W2W2_9GAMM</name>
<dbReference type="SUPFAM" id="SSF47226">
    <property type="entry name" value="Histidine-containing phosphotransfer domain, HPT domain"/>
    <property type="match status" value="2"/>
</dbReference>
<sequence>MQYEVPVNMSSLDLVSTELAATLDEATDAFEEYISDTDKLDKLKDCAQLSWQIAGTLDLIQVPGAALLARNIEQALQSCCASGRGPNEKQAEALSTSLFVLPRYLESVASRQSDIAVILLPQVNELRAAHGKEPLYEHAQLGLKLPQFSREFSLEVPVQAGTPDQETLKRLRHMYQVGLLGVLRDSQVSLHLRLMFRAVQRLCALIPPGEAQRFWLLGNAVLDAFQERRLAINSTRRRIFTVLDKAFRSLSSDPQKLTVVPDAPACEQEMLYLLQISDSAPESIAGRLLKAADIAPLDVTDRDMQVAMQRMFGPGLDAMSTVIRELREELRNATDMLEILMQSGRTDEEEVAPLCQILVQLGGILQVLGLPTLARYARAQADQARALKDMDHTATLAALPNIADAILFIQHSLDNLERNPGAVEDLDDLTPDRQLQISSMSQLETSRLLVFKESESGISLAKRAISAYVDSDYDIAHIYNVGTTLNSIRGAFHVLTMGRITRVLTAAVTFVNDFVEKRDMRSPDKAKLLLETLADALISVEYYLTELSRHHRADEELLSLAEESLKALGYQVKPA</sequence>
<accession>A0A7W4W2W2</accession>
<dbReference type="AlphaFoldDB" id="A0A7W4W2W2"/>
<comment type="caution">
    <text evidence="3">The sequence shown here is derived from an EMBL/GenBank/DDBJ whole genome shotgun (WGS) entry which is preliminary data.</text>
</comment>
<evidence type="ECO:0000259" key="2">
    <source>
        <dbReference type="Pfam" id="PF26379"/>
    </source>
</evidence>
<protein>
    <recommendedName>
        <fullName evidence="2">Scaffold protein FimL second domain-containing protein</fullName>
    </recommendedName>
</protein>
<keyword evidence="4" id="KW-1185">Reference proteome</keyword>
<dbReference type="EMBL" id="JACHWY010000001">
    <property type="protein sequence ID" value="MBB3046451.1"/>
    <property type="molecule type" value="Genomic_DNA"/>
</dbReference>
<organism evidence="3 4">
    <name type="scientific">Litorivivens lipolytica</name>
    <dbReference type="NCBI Taxonomy" id="1524264"/>
    <lineage>
        <taxon>Bacteria</taxon>
        <taxon>Pseudomonadati</taxon>
        <taxon>Pseudomonadota</taxon>
        <taxon>Gammaproteobacteria</taxon>
        <taxon>Litorivivens</taxon>
    </lineage>
</organism>
<dbReference type="RefSeq" id="WP_183409147.1">
    <property type="nucleotide sequence ID" value="NZ_JACHWY010000001.1"/>
</dbReference>
<evidence type="ECO:0000256" key="1">
    <source>
        <dbReference type="SAM" id="Coils"/>
    </source>
</evidence>
<dbReference type="Pfam" id="PF26379">
    <property type="entry name" value="FimL_2nd"/>
    <property type="match status" value="1"/>
</dbReference>
<evidence type="ECO:0000313" key="4">
    <source>
        <dbReference type="Proteomes" id="UP000537130"/>
    </source>
</evidence>
<proteinExistence type="predicted"/>
<evidence type="ECO:0000313" key="3">
    <source>
        <dbReference type="EMBL" id="MBB3046451.1"/>
    </source>
</evidence>
<keyword evidence="1" id="KW-0175">Coiled coil</keyword>
<gene>
    <name evidence="3" type="ORF">FHR99_000687</name>
</gene>
<dbReference type="InterPro" id="IPR058661">
    <property type="entry name" value="FimL_2nd"/>
</dbReference>
<reference evidence="3 4" key="1">
    <citation type="submission" date="2020-08" db="EMBL/GenBank/DDBJ databases">
        <title>Genomic Encyclopedia of Type Strains, Phase III (KMG-III): the genomes of soil and plant-associated and newly described type strains.</title>
        <authorList>
            <person name="Whitman W."/>
        </authorList>
    </citation>
    <scope>NUCLEOTIDE SEQUENCE [LARGE SCALE GENOMIC DNA]</scope>
    <source>
        <strain evidence="3 4">CECT 8654</strain>
    </source>
</reference>